<keyword evidence="2" id="KW-1133">Transmembrane helix</keyword>
<dbReference type="Proteomes" id="UP000001449">
    <property type="component" value="Unassembled WGS sequence"/>
</dbReference>
<gene>
    <name evidence="3" type="ORF">THAPSDRAFT_25477</name>
</gene>
<dbReference type="HOGENOM" id="CLU_766168_0_0_1"/>
<keyword evidence="2" id="KW-0472">Membrane</keyword>
<sequence>MFTFGEPSPSPASTPSAFDVKIDNTTMENTSTDATPTMQGSTDTTTKQSATSCTSRVLTHKKYVVVVVLGIIAGAVAAVYTQNTSNSGLLDWIPFLEFLDNNPHGGNTPYDFSLWRTPLRSCRGLELYIVDNLDDRWKPFLQQAVDDWDNGSPDALTLHLRQITTRDPDCTPVQNVLKVCNAKMNDFHLRNMNDGTKQWTMCHELGHGFGLGHWDEKFYNRDLGNCMDYTARPDKNQKPDESNFLFLEQMYGNVDRTSRYVSAMNRTEELHCSSSSVDGELFNRHLAEGDITEDELLDLANLVPSNPEDMLSISIGDDHPLSHAGWRYLKRDKGLDHNEEIHELQLDDGTKVVTTVWFLENV</sequence>
<name>B8LD84_THAPS</name>
<dbReference type="RefSeq" id="XP_002296941.1">
    <property type="nucleotide sequence ID" value="XM_002296905.1"/>
</dbReference>
<dbReference type="EMBL" id="DS999419">
    <property type="protein sequence ID" value="EED86669.1"/>
    <property type="molecule type" value="Genomic_DNA"/>
</dbReference>
<keyword evidence="2" id="KW-0812">Transmembrane</keyword>
<dbReference type="InParanoid" id="B8LD84"/>
<reference evidence="3 4" key="2">
    <citation type="journal article" date="2008" name="Nature">
        <title>The Phaeodactylum genome reveals the evolutionary history of diatom genomes.</title>
        <authorList>
            <person name="Bowler C."/>
            <person name="Allen A.E."/>
            <person name="Badger J.H."/>
            <person name="Grimwood J."/>
            <person name="Jabbari K."/>
            <person name="Kuo A."/>
            <person name="Maheswari U."/>
            <person name="Martens C."/>
            <person name="Maumus F."/>
            <person name="Otillar R.P."/>
            <person name="Rayko E."/>
            <person name="Salamov A."/>
            <person name="Vandepoele K."/>
            <person name="Beszteri B."/>
            <person name="Gruber A."/>
            <person name="Heijde M."/>
            <person name="Katinka M."/>
            <person name="Mock T."/>
            <person name="Valentin K."/>
            <person name="Verret F."/>
            <person name="Berges J.A."/>
            <person name="Brownlee C."/>
            <person name="Cadoret J.P."/>
            <person name="Chiovitti A."/>
            <person name="Choi C.J."/>
            <person name="Coesel S."/>
            <person name="De Martino A."/>
            <person name="Detter J.C."/>
            <person name="Durkin C."/>
            <person name="Falciatore A."/>
            <person name="Fournet J."/>
            <person name="Haruta M."/>
            <person name="Huysman M.J."/>
            <person name="Jenkins B.D."/>
            <person name="Jiroutova K."/>
            <person name="Jorgensen R.E."/>
            <person name="Joubert Y."/>
            <person name="Kaplan A."/>
            <person name="Kroger N."/>
            <person name="Kroth P.G."/>
            <person name="La Roche J."/>
            <person name="Lindquist E."/>
            <person name="Lommer M."/>
            <person name="Martin-Jezequel V."/>
            <person name="Lopez P.J."/>
            <person name="Lucas S."/>
            <person name="Mangogna M."/>
            <person name="McGinnis K."/>
            <person name="Medlin L.K."/>
            <person name="Montsant A."/>
            <person name="Oudot-Le Secq M.P."/>
            <person name="Napoli C."/>
            <person name="Obornik M."/>
            <person name="Parker M.S."/>
            <person name="Petit J.L."/>
            <person name="Porcel B.M."/>
            <person name="Poulsen N."/>
            <person name="Robison M."/>
            <person name="Rychlewski L."/>
            <person name="Rynearson T.A."/>
            <person name="Schmutz J."/>
            <person name="Shapiro H."/>
            <person name="Siaut M."/>
            <person name="Stanley M."/>
            <person name="Sussman M.R."/>
            <person name="Taylor A.R."/>
            <person name="Vardi A."/>
            <person name="von Dassow P."/>
            <person name="Vyverman W."/>
            <person name="Willis A."/>
            <person name="Wyrwicz L.S."/>
            <person name="Rokhsar D.S."/>
            <person name="Weissenbach J."/>
            <person name="Armbrust E.V."/>
            <person name="Green B.R."/>
            <person name="Van de Peer Y."/>
            <person name="Grigoriev I.V."/>
        </authorList>
    </citation>
    <scope>NUCLEOTIDE SEQUENCE [LARGE SCALE GENOMIC DNA]</scope>
    <source>
        <strain evidence="3 4">CCMP1335</strain>
    </source>
</reference>
<evidence type="ECO:0000313" key="4">
    <source>
        <dbReference type="Proteomes" id="UP000001449"/>
    </source>
</evidence>
<dbReference type="GeneID" id="7449915"/>
<feature type="transmembrane region" description="Helical" evidence="2">
    <location>
        <begin position="63"/>
        <end position="80"/>
    </location>
</feature>
<evidence type="ECO:0000256" key="1">
    <source>
        <dbReference type="SAM" id="MobiDB-lite"/>
    </source>
</evidence>
<dbReference type="AlphaFoldDB" id="B8LD84"/>
<feature type="region of interest" description="Disordered" evidence="1">
    <location>
        <begin position="27"/>
        <end position="49"/>
    </location>
</feature>
<dbReference type="KEGG" id="tps:THAPSDRAFT_25477"/>
<reference evidence="3 4" key="1">
    <citation type="journal article" date="2004" name="Science">
        <title>The genome of the diatom Thalassiosira pseudonana: ecology, evolution, and metabolism.</title>
        <authorList>
            <person name="Armbrust E.V."/>
            <person name="Berges J.A."/>
            <person name="Bowler C."/>
            <person name="Green B.R."/>
            <person name="Martinez D."/>
            <person name="Putnam N.H."/>
            <person name="Zhou S."/>
            <person name="Allen A.E."/>
            <person name="Apt K.E."/>
            <person name="Bechner M."/>
            <person name="Brzezinski M.A."/>
            <person name="Chaal B.K."/>
            <person name="Chiovitti A."/>
            <person name="Davis A.K."/>
            <person name="Demarest M.S."/>
            <person name="Detter J.C."/>
            <person name="Glavina T."/>
            <person name="Goodstein D."/>
            <person name="Hadi M.Z."/>
            <person name="Hellsten U."/>
            <person name="Hildebrand M."/>
            <person name="Jenkins B.D."/>
            <person name="Jurka J."/>
            <person name="Kapitonov V.V."/>
            <person name="Kroger N."/>
            <person name="Lau W.W."/>
            <person name="Lane T.W."/>
            <person name="Larimer F.W."/>
            <person name="Lippmeier J.C."/>
            <person name="Lucas S."/>
            <person name="Medina M."/>
            <person name="Montsant A."/>
            <person name="Obornik M."/>
            <person name="Parker M.S."/>
            <person name="Palenik B."/>
            <person name="Pazour G.J."/>
            <person name="Richardson P.M."/>
            <person name="Rynearson T.A."/>
            <person name="Saito M.A."/>
            <person name="Schwartz D.C."/>
            <person name="Thamatrakoln K."/>
            <person name="Valentin K."/>
            <person name="Vardi A."/>
            <person name="Wilkerson F.P."/>
            <person name="Rokhsar D.S."/>
        </authorList>
    </citation>
    <scope>NUCLEOTIDE SEQUENCE [LARGE SCALE GENOMIC DNA]</scope>
    <source>
        <strain evidence="3 4">CCMP1335</strain>
    </source>
</reference>
<organism evidence="3 4">
    <name type="scientific">Thalassiosira pseudonana</name>
    <name type="common">Marine diatom</name>
    <name type="synonym">Cyclotella nana</name>
    <dbReference type="NCBI Taxonomy" id="35128"/>
    <lineage>
        <taxon>Eukaryota</taxon>
        <taxon>Sar</taxon>
        <taxon>Stramenopiles</taxon>
        <taxon>Ochrophyta</taxon>
        <taxon>Bacillariophyta</taxon>
        <taxon>Coscinodiscophyceae</taxon>
        <taxon>Thalassiosirophycidae</taxon>
        <taxon>Thalassiosirales</taxon>
        <taxon>Thalassiosiraceae</taxon>
        <taxon>Thalassiosira</taxon>
    </lineage>
</organism>
<evidence type="ECO:0000256" key="2">
    <source>
        <dbReference type="SAM" id="Phobius"/>
    </source>
</evidence>
<keyword evidence="4" id="KW-1185">Reference proteome</keyword>
<dbReference type="PaxDb" id="35128-Thaps25477"/>
<dbReference type="eggNOG" id="ENOG502SNJG">
    <property type="taxonomic scope" value="Eukaryota"/>
</dbReference>
<protein>
    <submittedName>
        <fullName evidence="3">Uncharacterized protein</fullName>
    </submittedName>
</protein>
<dbReference type="SUPFAM" id="SSF55486">
    <property type="entry name" value="Metalloproteases ('zincins'), catalytic domain"/>
    <property type="match status" value="1"/>
</dbReference>
<proteinExistence type="predicted"/>
<evidence type="ECO:0000313" key="3">
    <source>
        <dbReference type="EMBL" id="EED86669.1"/>
    </source>
</evidence>
<accession>B8LD84</accession>